<dbReference type="Gene3D" id="2.40.50.120">
    <property type="match status" value="1"/>
</dbReference>
<keyword evidence="1" id="KW-0812">Transmembrane</keyword>
<dbReference type="InterPro" id="IPR008993">
    <property type="entry name" value="TIMP-like_OB-fold"/>
</dbReference>
<keyword evidence="4" id="KW-1185">Reference proteome</keyword>
<gene>
    <name evidence="3" type="ORF">ACFOUW_37755</name>
</gene>
<evidence type="ECO:0000313" key="3">
    <source>
        <dbReference type="EMBL" id="MFC3766624.1"/>
    </source>
</evidence>
<dbReference type="SUPFAM" id="SSF50242">
    <property type="entry name" value="TIMP-like"/>
    <property type="match status" value="1"/>
</dbReference>
<feature type="chain" id="PRO_5046909886" description="Tissue inhibitor of metalloproteinase" evidence="2">
    <location>
        <begin position="29"/>
        <end position="210"/>
    </location>
</feature>
<dbReference type="PROSITE" id="PS51257">
    <property type="entry name" value="PROKAR_LIPOPROTEIN"/>
    <property type="match status" value="1"/>
</dbReference>
<reference evidence="4" key="1">
    <citation type="journal article" date="2019" name="Int. J. Syst. Evol. Microbiol.">
        <title>The Global Catalogue of Microorganisms (GCM) 10K type strain sequencing project: providing services to taxonomists for standard genome sequencing and annotation.</title>
        <authorList>
            <consortium name="The Broad Institute Genomics Platform"/>
            <consortium name="The Broad Institute Genome Sequencing Center for Infectious Disease"/>
            <person name="Wu L."/>
            <person name="Ma J."/>
        </authorList>
    </citation>
    <scope>NUCLEOTIDE SEQUENCE [LARGE SCALE GENOMIC DNA]</scope>
    <source>
        <strain evidence="4">CGMCC 4.7241</strain>
    </source>
</reference>
<protein>
    <recommendedName>
        <fullName evidence="5">Tissue inhibitor of metalloproteinase</fullName>
    </recommendedName>
</protein>
<organism evidence="3 4">
    <name type="scientific">Tenggerimyces flavus</name>
    <dbReference type="NCBI Taxonomy" id="1708749"/>
    <lineage>
        <taxon>Bacteria</taxon>
        <taxon>Bacillati</taxon>
        <taxon>Actinomycetota</taxon>
        <taxon>Actinomycetes</taxon>
        <taxon>Propionibacteriales</taxon>
        <taxon>Nocardioidaceae</taxon>
        <taxon>Tenggerimyces</taxon>
    </lineage>
</organism>
<proteinExistence type="predicted"/>
<keyword evidence="1" id="KW-1133">Transmembrane helix</keyword>
<sequence>MVKQLIRFIAAMAIAGGALLTVSGTACACSCVPNPNLAERVAKADVVFSGTAISTKEKGEQNKVITFQVGTTYKGKPAVRNEILTARDSASCGLEIQDKTEYLVFANKSDHGLGLKPAEGQYTAILCGGADPFTKAGHDELVKVKGVKQVQVINEKPPVQPAKVVKTQETTNEVATEKEAISAPIWPWAGGAVLLLAAAGGLVWWRRSRA</sequence>
<evidence type="ECO:0008006" key="5">
    <source>
        <dbReference type="Google" id="ProtNLM"/>
    </source>
</evidence>
<dbReference type="Proteomes" id="UP001595699">
    <property type="component" value="Unassembled WGS sequence"/>
</dbReference>
<feature type="signal peptide" evidence="2">
    <location>
        <begin position="1"/>
        <end position="28"/>
    </location>
</feature>
<keyword evidence="2" id="KW-0732">Signal</keyword>
<comment type="caution">
    <text evidence="3">The sequence shown here is derived from an EMBL/GenBank/DDBJ whole genome shotgun (WGS) entry which is preliminary data.</text>
</comment>
<dbReference type="RefSeq" id="WP_205118168.1">
    <property type="nucleotide sequence ID" value="NZ_JAFBCM010000001.1"/>
</dbReference>
<dbReference type="EMBL" id="JBHRZH010000056">
    <property type="protein sequence ID" value="MFC3766624.1"/>
    <property type="molecule type" value="Genomic_DNA"/>
</dbReference>
<evidence type="ECO:0000256" key="1">
    <source>
        <dbReference type="SAM" id="Phobius"/>
    </source>
</evidence>
<evidence type="ECO:0000256" key="2">
    <source>
        <dbReference type="SAM" id="SignalP"/>
    </source>
</evidence>
<accession>A0ABV7YP32</accession>
<keyword evidence="1" id="KW-0472">Membrane</keyword>
<name>A0ABV7YP32_9ACTN</name>
<evidence type="ECO:0000313" key="4">
    <source>
        <dbReference type="Proteomes" id="UP001595699"/>
    </source>
</evidence>
<feature type="transmembrane region" description="Helical" evidence="1">
    <location>
        <begin position="185"/>
        <end position="205"/>
    </location>
</feature>